<evidence type="ECO:0000256" key="9">
    <source>
        <dbReference type="PROSITE-ProRule" id="PRU00108"/>
    </source>
</evidence>
<dbReference type="GO" id="GO:0045944">
    <property type="term" value="P:positive regulation of transcription by RNA polymerase II"/>
    <property type="evidence" value="ECO:0007669"/>
    <property type="project" value="UniProtKB-ARBA"/>
</dbReference>
<feature type="chain" id="PRO_5043461922" evidence="13">
    <location>
        <begin position="26"/>
        <end position="369"/>
    </location>
</feature>
<feature type="domain" description="LIM zinc-binding" evidence="14">
    <location>
        <begin position="113"/>
        <end position="173"/>
    </location>
</feature>
<evidence type="ECO:0000256" key="1">
    <source>
        <dbReference type="ARBA" id="ARBA00004123"/>
    </source>
</evidence>
<evidence type="ECO:0000259" key="14">
    <source>
        <dbReference type="PROSITE" id="PS50023"/>
    </source>
</evidence>
<name>A0AAV5UGZ2_9BILA</name>
<evidence type="ECO:0000256" key="5">
    <source>
        <dbReference type="ARBA" id="ARBA00023038"/>
    </source>
</evidence>
<organism evidence="16 17">
    <name type="scientific">Pristionchus entomophagus</name>
    <dbReference type="NCBI Taxonomy" id="358040"/>
    <lineage>
        <taxon>Eukaryota</taxon>
        <taxon>Metazoa</taxon>
        <taxon>Ecdysozoa</taxon>
        <taxon>Nematoda</taxon>
        <taxon>Chromadorea</taxon>
        <taxon>Rhabditida</taxon>
        <taxon>Rhabditina</taxon>
        <taxon>Diplogasteromorpha</taxon>
        <taxon>Diplogasteroidea</taxon>
        <taxon>Neodiplogasteridae</taxon>
        <taxon>Pristionchus</taxon>
    </lineage>
</organism>
<dbReference type="GO" id="GO:0000977">
    <property type="term" value="F:RNA polymerase II transcription regulatory region sequence-specific DNA binding"/>
    <property type="evidence" value="ECO:0007669"/>
    <property type="project" value="TreeGrafter"/>
</dbReference>
<evidence type="ECO:0000256" key="11">
    <source>
        <dbReference type="RuleBase" id="RU000682"/>
    </source>
</evidence>
<feature type="signal peptide" evidence="13">
    <location>
        <begin position="1"/>
        <end position="25"/>
    </location>
</feature>
<feature type="domain" description="Homeobox" evidence="15">
    <location>
        <begin position="243"/>
        <end position="303"/>
    </location>
</feature>
<evidence type="ECO:0000256" key="13">
    <source>
        <dbReference type="SAM" id="SignalP"/>
    </source>
</evidence>
<comment type="subcellular location">
    <subcellularLocation>
        <location evidence="1 9 11">Nucleus</location>
    </subcellularLocation>
</comment>
<dbReference type="GO" id="GO:0045664">
    <property type="term" value="P:regulation of neuron differentiation"/>
    <property type="evidence" value="ECO:0007669"/>
    <property type="project" value="UniProtKB-ARBA"/>
</dbReference>
<sequence>GGGLTGATVGGNLVRACLLLLPVFSCEERGESPLLTMDMDHQPTSPPPSPSSHHTLDASTVVPPQTEDYVAFYTFSGSVPPAYRKDVDDDALLLQPSTLDFADYSEPFKSSSPGCSLCGITIDDPHLLSVSGRKYHEDCLRCFLCSSSLAGSKSCWMREEAVYCKGCYEQEFSTKCTGCDRSISAADWVRRARTNVYHIACFGCHQCKRQLSTGEEFAIQENKLLCKQHYLELVEGDSAASKQKTKRVRTTFTDEQINVLQTHFNIDSNPDGADLERIAQQTGLSKRVTQVWFQNSRARQKKYNVKKPGAHGRTDSLPSSEDALSPHSEVSSSEDGLIFPHSVTTTMEETMCTSNVPPQHRMDMRGMGL</sequence>
<dbReference type="SUPFAM" id="SSF46689">
    <property type="entry name" value="Homeodomain-like"/>
    <property type="match status" value="1"/>
</dbReference>
<keyword evidence="4 10" id="KW-0862">Zinc</keyword>
<evidence type="ECO:0000256" key="12">
    <source>
        <dbReference type="SAM" id="MobiDB-lite"/>
    </source>
</evidence>
<gene>
    <name evidence="16" type="ORF">PENTCL1PPCAC_27767</name>
</gene>
<dbReference type="PROSITE" id="PS50071">
    <property type="entry name" value="HOMEOBOX_2"/>
    <property type="match status" value="1"/>
</dbReference>
<dbReference type="GO" id="GO:0000981">
    <property type="term" value="F:DNA-binding transcription factor activity, RNA polymerase II-specific"/>
    <property type="evidence" value="ECO:0007669"/>
    <property type="project" value="UniProtKB-ARBA"/>
</dbReference>
<keyword evidence="5 10" id="KW-0440">LIM domain</keyword>
<keyword evidence="3" id="KW-0677">Repeat</keyword>
<dbReference type="AlphaFoldDB" id="A0AAV5UGZ2"/>
<dbReference type="Gene3D" id="2.10.110.10">
    <property type="entry name" value="Cysteine Rich Protein"/>
    <property type="match status" value="2"/>
</dbReference>
<dbReference type="GO" id="GO:0030182">
    <property type="term" value="P:neuron differentiation"/>
    <property type="evidence" value="ECO:0007669"/>
    <property type="project" value="TreeGrafter"/>
</dbReference>
<keyword evidence="13" id="KW-0732">Signal</keyword>
<dbReference type="EMBL" id="BTSX01000006">
    <property type="protein sequence ID" value="GMT05593.1"/>
    <property type="molecule type" value="Genomic_DNA"/>
</dbReference>
<dbReference type="PROSITE" id="PS00478">
    <property type="entry name" value="LIM_DOMAIN_1"/>
    <property type="match status" value="1"/>
</dbReference>
<dbReference type="GO" id="GO:0046872">
    <property type="term" value="F:metal ion binding"/>
    <property type="evidence" value="ECO:0007669"/>
    <property type="project" value="UniProtKB-KW"/>
</dbReference>
<evidence type="ECO:0000256" key="6">
    <source>
        <dbReference type="ARBA" id="ARBA00023125"/>
    </source>
</evidence>
<evidence type="ECO:0000313" key="17">
    <source>
        <dbReference type="Proteomes" id="UP001432027"/>
    </source>
</evidence>
<dbReference type="PANTHER" id="PTHR24208:SF127">
    <property type="entry name" value="LIM_HOMEOBOX PROTEIN AWH"/>
    <property type="match status" value="1"/>
</dbReference>
<feature type="region of interest" description="Disordered" evidence="12">
    <location>
        <begin position="300"/>
        <end position="337"/>
    </location>
</feature>
<dbReference type="Gene3D" id="1.10.10.60">
    <property type="entry name" value="Homeodomain-like"/>
    <property type="match status" value="1"/>
</dbReference>
<keyword evidence="8 9" id="KW-0539">Nucleus</keyword>
<keyword evidence="7 9" id="KW-0371">Homeobox</keyword>
<dbReference type="Proteomes" id="UP001432027">
    <property type="component" value="Unassembled WGS sequence"/>
</dbReference>
<evidence type="ECO:0000256" key="4">
    <source>
        <dbReference type="ARBA" id="ARBA00022833"/>
    </source>
</evidence>
<evidence type="ECO:0000256" key="7">
    <source>
        <dbReference type="ARBA" id="ARBA00023155"/>
    </source>
</evidence>
<dbReference type="SMART" id="SM00132">
    <property type="entry name" value="LIM"/>
    <property type="match status" value="2"/>
</dbReference>
<proteinExistence type="predicted"/>
<keyword evidence="6 9" id="KW-0238">DNA-binding</keyword>
<dbReference type="Pfam" id="PF00412">
    <property type="entry name" value="LIM"/>
    <property type="match status" value="2"/>
</dbReference>
<reference evidence="16" key="1">
    <citation type="submission" date="2023-10" db="EMBL/GenBank/DDBJ databases">
        <title>Genome assembly of Pristionchus species.</title>
        <authorList>
            <person name="Yoshida K."/>
            <person name="Sommer R.J."/>
        </authorList>
    </citation>
    <scope>NUCLEOTIDE SEQUENCE</scope>
    <source>
        <strain evidence="16">RS0144</strain>
    </source>
</reference>
<feature type="compositionally biased region" description="Basic residues" evidence="12">
    <location>
        <begin position="300"/>
        <end position="310"/>
    </location>
</feature>
<evidence type="ECO:0000256" key="8">
    <source>
        <dbReference type="ARBA" id="ARBA00023242"/>
    </source>
</evidence>
<dbReference type="GO" id="GO:0005634">
    <property type="term" value="C:nucleus"/>
    <property type="evidence" value="ECO:0007669"/>
    <property type="project" value="UniProtKB-SubCell"/>
</dbReference>
<dbReference type="SUPFAM" id="SSF57716">
    <property type="entry name" value="Glucocorticoid receptor-like (DNA-binding domain)"/>
    <property type="match status" value="1"/>
</dbReference>
<dbReference type="Pfam" id="PF00046">
    <property type="entry name" value="Homeodomain"/>
    <property type="match status" value="1"/>
</dbReference>
<evidence type="ECO:0000256" key="3">
    <source>
        <dbReference type="ARBA" id="ARBA00022737"/>
    </source>
</evidence>
<evidence type="ECO:0000256" key="10">
    <source>
        <dbReference type="PROSITE-ProRule" id="PRU00125"/>
    </source>
</evidence>
<keyword evidence="2 10" id="KW-0479">Metal-binding</keyword>
<feature type="non-terminal residue" evidence="16">
    <location>
        <position position="1"/>
    </location>
</feature>
<dbReference type="InterPro" id="IPR001356">
    <property type="entry name" value="HD"/>
</dbReference>
<comment type="caution">
    <text evidence="16">The sequence shown here is derived from an EMBL/GenBank/DDBJ whole genome shotgun (WGS) entry which is preliminary data.</text>
</comment>
<protein>
    <submittedName>
        <fullName evidence="16">Uncharacterized protein</fullName>
    </submittedName>
</protein>
<feature type="domain" description="LIM zinc-binding" evidence="14">
    <location>
        <begin position="174"/>
        <end position="236"/>
    </location>
</feature>
<feature type="region of interest" description="Disordered" evidence="12">
    <location>
        <begin position="35"/>
        <end position="59"/>
    </location>
</feature>
<accession>A0AAV5UGZ2</accession>
<evidence type="ECO:0000313" key="16">
    <source>
        <dbReference type="EMBL" id="GMT05593.1"/>
    </source>
</evidence>
<evidence type="ECO:0000256" key="2">
    <source>
        <dbReference type="ARBA" id="ARBA00022723"/>
    </source>
</evidence>
<dbReference type="InterPro" id="IPR050453">
    <property type="entry name" value="LIM_Homeobox_TF"/>
</dbReference>
<dbReference type="FunFam" id="1.10.10.60:FF:000027">
    <property type="entry name" value="LIM/homeobox protein Lhx9"/>
    <property type="match status" value="1"/>
</dbReference>
<feature type="non-terminal residue" evidence="16">
    <location>
        <position position="369"/>
    </location>
</feature>
<dbReference type="PROSITE" id="PS50023">
    <property type="entry name" value="LIM_DOMAIN_2"/>
    <property type="match status" value="2"/>
</dbReference>
<feature type="DNA-binding region" description="Homeobox" evidence="9">
    <location>
        <begin position="245"/>
        <end position="304"/>
    </location>
</feature>
<evidence type="ECO:0000259" key="15">
    <source>
        <dbReference type="PROSITE" id="PS50071"/>
    </source>
</evidence>
<dbReference type="SMART" id="SM00389">
    <property type="entry name" value="HOX"/>
    <property type="match status" value="1"/>
</dbReference>
<keyword evidence="17" id="KW-1185">Reference proteome</keyword>
<dbReference type="InterPro" id="IPR001781">
    <property type="entry name" value="Znf_LIM"/>
</dbReference>
<dbReference type="InterPro" id="IPR009057">
    <property type="entry name" value="Homeodomain-like_sf"/>
</dbReference>
<dbReference type="PANTHER" id="PTHR24208">
    <property type="entry name" value="LIM/HOMEOBOX PROTEIN LHX"/>
    <property type="match status" value="1"/>
</dbReference>
<dbReference type="CDD" id="cd00086">
    <property type="entry name" value="homeodomain"/>
    <property type="match status" value="1"/>
</dbReference>